<feature type="region of interest" description="Disordered" evidence="3">
    <location>
        <begin position="43"/>
        <end position="91"/>
    </location>
</feature>
<evidence type="ECO:0000256" key="3">
    <source>
        <dbReference type="SAM" id="MobiDB-lite"/>
    </source>
</evidence>
<dbReference type="GO" id="GO:0007423">
    <property type="term" value="P:sensory organ development"/>
    <property type="evidence" value="ECO:0007669"/>
    <property type="project" value="TreeGrafter"/>
</dbReference>
<feature type="domain" description="BHLH" evidence="4">
    <location>
        <begin position="251"/>
        <end position="317"/>
    </location>
</feature>
<keyword evidence="1" id="KW-0217">Developmental protein</keyword>
<feature type="compositionally biased region" description="Polar residues" evidence="3">
    <location>
        <begin position="284"/>
        <end position="295"/>
    </location>
</feature>
<dbReference type="Proteomes" id="UP001162162">
    <property type="component" value="Unassembled WGS sequence"/>
</dbReference>
<evidence type="ECO:0000256" key="1">
    <source>
        <dbReference type="ARBA" id="ARBA00022473"/>
    </source>
</evidence>
<dbReference type="GO" id="GO:0046983">
    <property type="term" value="F:protein dimerization activity"/>
    <property type="evidence" value="ECO:0007669"/>
    <property type="project" value="InterPro"/>
</dbReference>
<dbReference type="AlphaFoldDB" id="A0AAV8XQW9"/>
<dbReference type="InterPro" id="IPR036638">
    <property type="entry name" value="HLH_DNA-bd_sf"/>
</dbReference>
<protein>
    <recommendedName>
        <fullName evidence="4">BHLH domain-containing protein</fullName>
    </recommendedName>
</protein>
<dbReference type="CDD" id="cd19744">
    <property type="entry name" value="bHLH_TS_dAS-C_like"/>
    <property type="match status" value="1"/>
</dbReference>
<dbReference type="GO" id="GO:0030182">
    <property type="term" value="P:neuron differentiation"/>
    <property type="evidence" value="ECO:0007669"/>
    <property type="project" value="TreeGrafter"/>
</dbReference>
<evidence type="ECO:0000313" key="5">
    <source>
        <dbReference type="EMBL" id="KAJ8940971.1"/>
    </source>
</evidence>
<feature type="compositionally biased region" description="Basic and acidic residues" evidence="3">
    <location>
        <begin position="45"/>
        <end position="58"/>
    </location>
</feature>
<keyword evidence="2" id="KW-0524">Neurogenesis</keyword>
<dbReference type="InterPro" id="IPR011598">
    <property type="entry name" value="bHLH_dom"/>
</dbReference>
<comment type="caution">
    <text evidence="5">The sequence shown here is derived from an EMBL/GenBank/DDBJ whole genome shotgun (WGS) entry which is preliminary data.</text>
</comment>
<organism evidence="5 6">
    <name type="scientific">Aromia moschata</name>
    <dbReference type="NCBI Taxonomy" id="1265417"/>
    <lineage>
        <taxon>Eukaryota</taxon>
        <taxon>Metazoa</taxon>
        <taxon>Ecdysozoa</taxon>
        <taxon>Arthropoda</taxon>
        <taxon>Hexapoda</taxon>
        <taxon>Insecta</taxon>
        <taxon>Pterygota</taxon>
        <taxon>Neoptera</taxon>
        <taxon>Endopterygota</taxon>
        <taxon>Coleoptera</taxon>
        <taxon>Polyphaga</taxon>
        <taxon>Cucujiformia</taxon>
        <taxon>Chrysomeloidea</taxon>
        <taxon>Cerambycidae</taxon>
        <taxon>Cerambycinae</taxon>
        <taxon>Callichromatini</taxon>
        <taxon>Aromia</taxon>
    </lineage>
</organism>
<dbReference type="GO" id="GO:0000981">
    <property type="term" value="F:DNA-binding transcription factor activity, RNA polymerase II-specific"/>
    <property type="evidence" value="ECO:0007669"/>
    <property type="project" value="TreeGrafter"/>
</dbReference>
<dbReference type="InterPro" id="IPR015660">
    <property type="entry name" value="MASH1/Ascl1a-like"/>
</dbReference>
<dbReference type="PANTHER" id="PTHR13935">
    <property type="entry name" value="ACHAETE-SCUTE TRANSCRIPTION FACTOR-RELATED"/>
    <property type="match status" value="1"/>
</dbReference>
<feature type="region of interest" description="Disordered" evidence="3">
    <location>
        <begin position="370"/>
        <end position="389"/>
    </location>
</feature>
<dbReference type="GO" id="GO:0090575">
    <property type="term" value="C:RNA polymerase II transcription regulator complex"/>
    <property type="evidence" value="ECO:0007669"/>
    <property type="project" value="TreeGrafter"/>
</dbReference>
<sequence length="427" mass="47566">MIDESVRNRGMWFKNEDRKQTPIAYWQNQQALVARMCRLPQLPPEDPKLHARRDRDESPASSARRLARPAQLPDPAETRIRREKRARGHSEISAAAAAFAMRLTSFGTRTTPRERAHPPRPLVGEPTSSVENPFARHDFAPCFAHSIRATAPFAVSIHYVHSRISVVFRRCLMALTMTLGQNKMYNVIQHSAPQANCVIVSQQPQKSVIAGKRPLAPAPERGSVLVSNGGDLRCKRKIQFMPYGGPPQQPASVARRNARERNRVKQVNNGFATLRSHIPPSVAQALSPQGSSQGRGASKKLSKVETLKLAVEYIRSLQQMIDDHENEMSNNGSIASDTHSVSDNRYYTSSPDSTHIYSASYPVLLSTPACSEASASPTPSHSSEGSFSTTQSYTNALYHHTENYENYDPKSPEDEELLDAIFSWQQE</sequence>
<dbReference type="Pfam" id="PF00010">
    <property type="entry name" value="HLH"/>
    <property type="match status" value="1"/>
</dbReference>
<evidence type="ECO:0000256" key="2">
    <source>
        <dbReference type="ARBA" id="ARBA00022902"/>
    </source>
</evidence>
<dbReference type="EMBL" id="JAPWTK010000396">
    <property type="protein sequence ID" value="KAJ8940971.1"/>
    <property type="molecule type" value="Genomic_DNA"/>
</dbReference>
<reference evidence="5" key="1">
    <citation type="journal article" date="2023" name="Insect Mol. Biol.">
        <title>Genome sequencing provides insights into the evolution of gene families encoding plant cell wall-degrading enzymes in longhorned beetles.</title>
        <authorList>
            <person name="Shin N.R."/>
            <person name="Okamura Y."/>
            <person name="Kirsch R."/>
            <person name="Pauchet Y."/>
        </authorList>
    </citation>
    <scope>NUCLEOTIDE SEQUENCE</scope>
    <source>
        <strain evidence="5">AMC_N1</strain>
    </source>
</reference>
<gene>
    <name evidence="5" type="ORF">NQ318_015600</name>
</gene>
<keyword evidence="6" id="KW-1185">Reference proteome</keyword>
<dbReference type="Gene3D" id="4.10.280.10">
    <property type="entry name" value="Helix-loop-helix DNA-binding domain"/>
    <property type="match status" value="1"/>
</dbReference>
<feature type="region of interest" description="Disordered" evidence="3">
    <location>
        <begin position="108"/>
        <end position="128"/>
    </location>
</feature>
<dbReference type="SMART" id="SM00353">
    <property type="entry name" value="HLH"/>
    <property type="match status" value="1"/>
</dbReference>
<name>A0AAV8XQW9_9CUCU</name>
<feature type="compositionally biased region" description="Low complexity" evidence="3">
    <location>
        <begin position="59"/>
        <end position="75"/>
    </location>
</feature>
<dbReference type="PROSITE" id="PS50888">
    <property type="entry name" value="BHLH"/>
    <property type="match status" value="1"/>
</dbReference>
<accession>A0AAV8XQW9</accession>
<dbReference type="GO" id="GO:0045944">
    <property type="term" value="P:positive regulation of transcription by RNA polymerase II"/>
    <property type="evidence" value="ECO:0007669"/>
    <property type="project" value="TreeGrafter"/>
</dbReference>
<evidence type="ECO:0000313" key="6">
    <source>
        <dbReference type="Proteomes" id="UP001162162"/>
    </source>
</evidence>
<evidence type="ECO:0000259" key="4">
    <source>
        <dbReference type="PROSITE" id="PS50888"/>
    </source>
</evidence>
<feature type="compositionally biased region" description="Polar residues" evidence="3">
    <location>
        <begin position="373"/>
        <end position="389"/>
    </location>
</feature>
<dbReference type="SUPFAM" id="SSF47459">
    <property type="entry name" value="HLH, helix-loop-helix DNA-binding domain"/>
    <property type="match status" value="1"/>
</dbReference>
<proteinExistence type="predicted"/>
<feature type="region of interest" description="Disordered" evidence="3">
    <location>
        <begin position="282"/>
        <end position="301"/>
    </location>
</feature>
<dbReference type="GO" id="GO:0050767">
    <property type="term" value="P:regulation of neurogenesis"/>
    <property type="evidence" value="ECO:0007669"/>
    <property type="project" value="TreeGrafter"/>
</dbReference>
<dbReference type="PANTHER" id="PTHR13935:SF153">
    <property type="entry name" value="ACHAETE-SCUTE FAMILY BHLH TRANSCRIPTION FACTOR 1"/>
    <property type="match status" value="1"/>
</dbReference>
<dbReference type="GO" id="GO:0000977">
    <property type="term" value="F:RNA polymerase II transcription regulatory region sequence-specific DNA binding"/>
    <property type="evidence" value="ECO:0007669"/>
    <property type="project" value="TreeGrafter"/>
</dbReference>